<protein>
    <recommendedName>
        <fullName evidence="2">Bacterial Pleckstrin homology domain-containing protein</fullName>
    </recommendedName>
</protein>
<gene>
    <name evidence="3" type="ORF">DC28_09410</name>
</gene>
<dbReference type="EMBL" id="JNUP01000064">
    <property type="protein sequence ID" value="KGE71989.1"/>
    <property type="molecule type" value="Genomic_DNA"/>
</dbReference>
<dbReference type="InterPro" id="IPR027783">
    <property type="entry name" value="Bacterial_PH-related"/>
</dbReference>
<organism evidence="3 4">
    <name type="scientific">Spirochaeta lutea</name>
    <dbReference type="NCBI Taxonomy" id="1480694"/>
    <lineage>
        <taxon>Bacteria</taxon>
        <taxon>Pseudomonadati</taxon>
        <taxon>Spirochaetota</taxon>
        <taxon>Spirochaetia</taxon>
        <taxon>Spirochaetales</taxon>
        <taxon>Spirochaetaceae</taxon>
        <taxon>Spirochaeta</taxon>
    </lineage>
</organism>
<sequence length="174" mass="18775">MNETTLYTITMDPPWGIIALMAGVVVTVIIAMVLKKGERTKKIMTMIILAVVMGIVGWFTLKPATLTVTTGGISSTAYGGFRVDFNELTRLQLVQPLTGSEYEPRMKINGIAVGSEKSGVFSLAGGGRAQLFLRQEDAALLAETSRGDVYLIAPEDIQPFLDAVRQASPLPVTR</sequence>
<feature type="domain" description="Bacterial Pleckstrin homology" evidence="2">
    <location>
        <begin position="100"/>
        <end position="167"/>
    </location>
</feature>
<name>A0A098QWA3_9SPIO</name>
<evidence type="ECO:0000259" key="2">
    <source>
        <dbReference type="Pfam" id="PF10882"/>
    </source>
</evidence>
<dbReference type="Pfam" id="PF10882">
    <property type="entry name" value="bPH_5"/>
    <property type="match status" value="1"/>
</dbReference>
<keyword evidence="4" id="KW-1185">Reference proteome</keyword>
<dbReference type="RefSeq" id="WP_037547896.1">
    <property type="nucleotide sequence ID" value="NZ_JNUP01000064.1"/>
</dbReference>
<evidence type="ECO:0000313" key="3">
    <source>
        <dbReference type="EMBL" id="KGE71989.1"/>
    </source>
</evidence>
<evidence type="ECO:0000313" key="4">
    <source>
        <dbReference type="Proteomes" id="UP000029692"/>
    </source>
</evidence>
<feature type="transmembrane region" description="Helical" evidence="1">
    <location>
        <begin position="15"/>
        <end position="34"/>
    </location>
</feature>
<comment type="caution">
    <text evidence="3">The sequence shown here is derived from an EMBL/GenBank/DDBJ whole genome shotgun (WGS) entry which is preliminary data.</text>
</comment>
<keyword evidence="1" id="KW-0812">Transmembrane</keyword>
<proteinExistence type="predicted"/>
<accession>A0A098QWA3</accession>
<evidence type="ECO:0000256" key="1">
    <source>
        <dbReference type="SAM" id="Phobius"/>
    </source>
</evidence>
<dbReference type="AlphaFoldDB" id="A0A098QWA3"/>
<dbReference type="Proteomes" id="UP000029692">
    <property type="component" value="Unassembled WGS sequence"/>
</dbReference>
<feature type="transmembrane region" description="Helical" evidence="1">
    <location>
        <begin position="43"/>
        <end position="61"/>
    </location>
</feature>
<keyword evidence="1" id="KW-0472">Membrane</keyword>
<keyword evidence="1" id="KW-1133">Transmembrane helix</keyword>
<reference evidence="3 4" key="1">
    <citation type="submission" date="2014-05" db="EMBL/GenBank/DDBJ databases">
        <title>De novo Genome Sequence of Spirocheata sp.</title>
        <authorList>
            <person name="Shivani Y."/>
            <person name="Subhash Y."/>
            <person name="Tushar L."/>
            <person name="Sasikala C."/>
            <person name="Ramana C.V."/>
        </authorList>
    </citation>
    <scope>NUCLEOTIDE SEQUENCE [LARGE SCALE GENOMIC DNA]</scope>
    <source>
        <strain evidence="3 4">JC230</strain>
    </source>
</reference>